<evidence type="ECO:0000313" key="3">
    <source>
        <dbReference type="EMBL" id="GFY51460.1"/>
    </source>
</evidence>
<evidence type="ECO:0000313" key="4">
    <source>
        <dbReference type="EMBL" id="GFY74434.1"/>
    </source>
</evidence>
<dbReference type="EMBL" id="BMAV01020736">
    <property type="protein sequence ID" value="GFY74434.1"/>
    <property type="molecule type" value="Genomic_DNA"/>
</dbReference>
<organism evidence="4 5">
    <name type="scientific">Trichonephila inaurata madagascariensis</name>
    <dbReference type="NCBI Taxonomy" id="2747483"/>
    <lineage>
        <taxon>Eukaryota</taxon>
        <taxon>Metazoa</taxon>
        <taxon>Ecdysozoa</taxon>
        <taxon>Arthropoda</taxon>
        <taxon>Chelicerata</taxon>
        <taxon>Arachnida</taxon>
        <taxon>Araneae</taxon>
        <taxon>Araneomorphae</taxon>
        <taxon>Entelegynae</taxon>
        <taxon>Araneoidea</taxon>
        <taxon>Nephilidae</taxon>
        <taxon>Trichonephila</taxon>
        <taxon>Trichonephila inaurata</taxon>
    </lineage>
</organism>
<dbReference type="OrthoDB" id="6446938at2759"/>
<feature type="signal peptide" evidence="1">
    <location>
        <begin position="1"/>
        <end position="21"/>
    </location>
</feature>
<keyword evidence="1" id="KW-0732">Signal</keyword>
<gene>
    <name evidence="2" type="ORF">TNIN_138671</name>
    <name evidence="3" type="ORF">TNIN_191611</name>
    <name evidence="4" type="ORF">TNIN_197411</name>
</gene>
<feature type="chain" id="PRO_5036597030" evidence="1">
    <location>
        <begin position="22"/>
        <end position="89"/>
    </location>
</feature>
<sequence length="89" mass="10021">MIPFYSLLAVVVLYKSQEISAAGEWCGFMKCQMYECCHGIFLAGYCDILPMPGDECEKNATRMEDADCSTCAPRFKCIDGRCSLWPIED</sequence>
<protein>
    <submittedName>
        <fullName evidence="4">Uncharacterized protein</fullName>
    </submittedName>
</protein>
<name>A0A8X7CIL7_9ARAC</name>
<dbReference type="EMBL" id="BMAV01026102">
    <property type="protein sequence ID" value="GFS47350.1"/>
    <property type="molecule type" value="Genomic_DNA"/>
</dbReference>
<reference evidence="4" key="1">
    <citation type="submission" date="2020-08" db="EMBL/GenBank/DDBJ databases">
        <title>Multicomponent nature underlies the extraordinary mechanical properties of spider dragline silk.</title>
        <authorList>
            <person name="Kono N."/>
            <person name="Nakamura H."/>
            <person name="Mori M."/>
            <person name="Yoshida Y."/>
            <person name="Ohtoshi R."/>
            <person name="Malay A.D."/>
            <person name="Moran D.A.P."/>
            <person name="Tomita M."/>
            <person name="Numata K."/>
            <person name="Arakawa K."/>
        </authorList>
    </citation>
    <scope>NUCLEOTIDE SEQUENCE</scope>
</reference>
<keyword evidence="5" id="KW-1185">Reference proteome</keyword>
<evidence type="ECO:0000256" key="1">
    <source>
        <dbReference type="SAM" id="SignalP"/>
    </source>
</evidence>
<proteinExistence type="predicted"/>
<dbReference type="EMBL" id="BMAV01008100">
    <property type="protein sequence ID" value="GFY51460.1"/>
    <property type="molecule type" value="Genomic_DNA"/>
</dbReference>
<dbReference type="Proteomes" id="UP000886998">
    <property type="component" value="Unassembled WGS sequence"/>
</dbReference>
<evidence type="ECO:0000313" key="5">
    <source>
        <dbReference type="Proteomes" id="UP000886998"/>
    </source>
</evidence>
<comment type="caution">
    <text evidence="4">The sequence shown here is derived from an EMBL/GenBank/DDBJ whole genome shotgun (WGS) entry which is preliminary data.</text>
</comment>
<evidence type="ECO:0000313" key="2">
    <source>
        <dbReference type="EMBL" id="GFS47350.1"/>
    </source>
</evidence>
<dbReference type="AlphaFoldDB" id="A0A8X7CIL7"/>
<accession>A0A8X7CIL7</accession>